<feature type="compositionally biased region" description="Low complexity" evidence="1">
    <location>
        <begin position="16"/>
        <end position="125"/>
    </location>
</feature>
<dbReference type="PANTHER" id="PTHR36135:SF1">
    <property type="entry name" value="FIBROUS SHEATH CABYR-BINDING PROTEIN"/>
    <property type="match status" value="1"/>
</dbReference>
<keyword evidence="3" id="KW-1185">Reference proteome</keyword>
<evidence type="ECO:0000313" key="2">
    <source>
        <dbReference type="EMBL" id="KAG5441027.1"/>
    </source>
</evidence>
<evidence type="ECO:0000313" key="3">
    <source>
        <dbReference type="Proteomes" id="UP000286415"/>
    </source>
</evidence>
<dbReference type="PANTHER" id="PTHR36135">
    <property type="entry name" value="FIBROUS SHEATH CABYR-BINDING PROTEIN"/>
    <property type="match status" value="1"/>
</dbReference>
<comment type="caution">
    <text evidence="2">The sequence shown here is derived from an EMBL/GenBank/DDBJ whole genome shotgun (WGS) entry which is preliminary data.</text>
</comment>
<reference evidence="2 3" key="2">
    <citation type="journal article" date="2021" name="Genomics">
        <title>High-quality reference genome for Clonorchis sinensis.</title>
        <authorList>
            <person name="Young N.D."/>
            <person name="Stroehlein A.J."/>
            <person name="Kinkar L."/>
            <person name="Wang T."/>
            <person name="Sohn W.M."/>
            <person name="Chang B.C.H."/>
            <person name="Kaur P."/>
            <person name="Weisz D."/>
            <person name="Dudchenko O."/>
            <person name="Aiden E.L."/>
            <person name="Korhonen P.K."/>
            <person name="Gasser R.B."/>
        </authorList>
    </citation>
    <scope>NUCLEOTIDE SEQUENCE [LARGE SCALE GENOMIC DNA]</scope>
    <source>
        <strain evidence="2">Cs-k2</strain>
    </source>
</reference>
<feature type="compositionally biased region" description="Polar residues" evidence="1">
    <location>
        <begin position="1"/>
        <end position="15"/>
    </location>
</feature>
<dbReference type="InterPro" id="IPR043375">
    <property type="entry name" value="FSCB"/>
</dbReference>
<gene>
    <name evidence="2" type="ORF">CSKR_101255</name>
</gene>
<dbReference type="GO" id="GO:0033234">
    <property type="term" value="P:negative regulation of protein sumoylation"/>
    <property type="evidence" value="ECO:0007669"/>
    <property type="project" value="InterPro"/>
</dbReference>
<accession>A0A3R7EL00</accession>
<sequence>MKRYSPSTWWKSPSFQSSPVQSSPVQSSPVQSSPVQSSPVQSSPVQSSPVQSSPVQSSPVQSSPVQSSPVQSSPVQSSPVQSSPVQSSPVQSSPVQSSPVQSSPVQSSPVQSSPVQSSPVQSSPVHIHPKPANVEIENHALERGQQQIQQIGESADTTLSQTITSLSVSNKEKSRSYPITHKVAEKSSTAHHRFRPSWGSSGRHSARVSINLMFYLKSDCTNLAKYTHLQTNLVFRETHLGPSWIPRFLCFLATECAAPGHLRFQLLRYSRYRDTCIFVMHYS</sequence>
<reference evidence="2 3" key="1">
    <citation type="journal article" date="2018" name="Biotechnol. Adv.">
        <title>Improved genomic resources and new bioinformatic workflow for the carcinogenic parasite Clonorchis sinensis: Biotechnological implications.</title>
        <authorList>
            <person name="Wang D."/>
            <person name="Korhonen P.K."/>
            <person name="Gasser R.B."/>
            <person name="Young N.D."/>
        </authorList>
    </citation>
    <scope>NUCLEOTIDE SEQUENCE [LARGE SCALE GENOMIC DNA]</scope>
    <source>
        <strain evidence="2">Cs-k2</strain>
    </source>
</reference>
<dbReference type="EMBL" id="NIRI02000077">
    <property type="protein sequence ID" value="KAG5441027.1"/>
    <property type="molecule type" value="Genomic_DNA"/>
</dbReference>
<feature type="region of interest" description="Disordered" evidence="1">
    <location>
        <begin position="1"/>
        <end position="128"/>
    </location>
</feature>
<dbReference type="GO" id="GO:0005509">
    <property type="term" value="F:calcium ion binding"/>
    <property type="evidence" value="ECO:0007669"/>
    <property type="project" value="InterPro"/>
</dbReference>
<organism evidence="2 3">
    <name type="scientific">Clonorchis sinensis</name>
    <name type="common">Chinese liver fluke</name>
    <dbReference type="NCBI Taxonomy" id="79923"/>
    <lineage>
        <taxon>Eukaryota</taxon>
        <taxon>Metazoa</taxon>
        <taxon>Spiralia</taxon>
        <taxon>Lophotrochozoa</taxon>
        <taxon>Platyhelminthes</taxon>
        <taxon>Trematoda</taxon>
        <taxon>Digenea</taxon>
        <taxon>Opisthorchiida</taxon>
        <taxon>Opisthorchiata</taxon>
        <taxon>Opisthorchiidae</taxon>
        <taxon>Clonorchis</taxon>
    </lineage>
</organism>
<protein>
    <submittedName>
        <fullName evidence="2">Uncharacterized protein</fullName>
    </submittedName>
</protein>
<dbReference type="AlphaFoldDB" id="A0A3R7EL00"/>
<name>A0A3R7EL00_CLOSI</name>
<dbReference type="Proteomes" id="UP000286415">
    <property type="component" value="Unassembled WGS sequence"/>
</dbReference>
<dbReference type="STRING" id="79923.A0A3R7EL00"/>
<dbReference type="InParanoid" id="A0A3R7EL00"/>
<evidence type="ECO:0000256" key="1">
    <source>
        <dbReference type="SAM" id="MobiDB-lite"/>
    </source>
</evidence>
<proteinExistence type="predicted"/>